<dbReference type="PANTHER" id="PTHR23268:SF14">
    <property type="entry name" value="T CELL RECEPTOR BETA VARIABLE 12-3-RELATED"/>
    <property type="match status" value="1"/>
</dbReference>
<accession>A0A8C3HG76</accession>
<dbReference type="InterPro" id="IPR007110">
    <property type="entry name" value="Ig-like_dom"/>
</dbReference>
<dbReference type="InterPro" id="IPR013106">
    <property type="entry name" value="Ig_V-set"/>
</dbReference>
<organism evidence="4 5">
    <name type="scientific">Chrysemys picta bellii</name>
    <name type="common">Western painted turtle</name>
    <name type="synonym">Emys bellii</name>
    <dbReference type="NCBI Taxonomy" id="8478"/>
    <lineage>
        <taxon>Eukaryota</taxon>
        <taxon>Metazoa</taxon>
        <taxon>Chordata</taxon>
        <taxon>Craniata</taxon>
        <taxon>Vertebrata</taxon>
        <taxon>Euteleostomi</taxon>
        <taxon>Archelosauria</taxon>
        <taxon>Testudinata</taxon>
        <taxon>Testudines</taxon>
        <taxon>Cryptodira</taxon>
        <taxon>Durocryptodira</taxon>
        <taxon>Testudinoidea</taxon>
        <taxon>Emydidae</taxon>
        <taxon>Chrysemys</taxon>
    </lineage>
</organism>
<keyword evidence="2" id="KW-0391">Immunity</keyword>
<reference evidence="4" key="2">
    <citation type="submission" date="2025-09" db="UniProtKB">
        <authorList>
            <consortium name="Ensembl"/>
        </authorList>
    </citation>
    <scope>IDENTIFICATION</scope>
</reference>
<name>A0A8C3HG76_CHRPI</name>
<dbReference type="Pfam" id="PF07686">
    <property type="entry name" value="V-set"/>
    <property type="match status" value="1"/>
</dbReference>
<dbReference type="SUPFAM" id="SSF48726">
    <property type="entry name" value="Immunoglobulin"/>
    <property type="match status" value="1"/>
</dbReference>
<dbReference type="Proteomes" id="UP000694380">
    <property type="component" value="Unplaced"/>
</dbReference>
<evidence type="ECO:0000313" key="5">
    <source>
        <dbReference type="Proteomes" id="UP000694380"/>
    </source>
</evidence>
<reference evidence="4" key="1">
    <citation type="submission" date="2025-08" db="UniProtKB">
        <authorList>
            <consortium name="Ensembl"/>
        </authorList>
    </citation>
    <scope>IDENTIFICATION</scope>
</reference>
<dbReference type="InterPro" id="IPR003599">
    <property type="entry name" value="Ig_sub"/>
</dbReference>
<dbReference type="SMART" id="SM00406">
    <property type="entry name" value="IGv"/>
    <property type="match status" value="1"/>
</dbReference>
<dbReference type="GeneTree" id="ENSGT00940000162509"/>
<evidence type="ECO:0000313" key="4">
    <source>
        <dbReference type="Ensembl" id="ENSCPBP00000017579.1"/>
    </source>
</evidence>
<proteinExistence type="predicted"/>
<keyword evidence="1" id="KW-0732">Signal</keyword>
<keyword evidence="5" id="KW-1185">Reference proteome</keyword>
<dbReference type="InterPro" id="IPR050413">
    <property type="entry name" value="TCR_beta_variable"/>
</dbReference>
<sequence>KKSLRTTGVDTPWGQADAKITQTPSLVLERGHSAYLRCQQSYGHSYMFWYRQDPGQGMQFLISFYNKKESEKGKITDRFQADQPQDDLFHLNISSAQPEDSAVYFCASSLDTALQSHLLPLQKPHLGHTAYLKCQQTSEHDIGVTVDEKLDMSQQCALVATKANGILGCISRGIVSRSRDVIIPLCSALVRPHLEFCVQFRTPHYKKDVEKFEGVQRRATKMIRGLGHMTYEQGWF</sequence>
<evidence type="ECO:0000259" key="3">
    <source>
        <dbReference type="PROSITE" id="PS50835"/>
    </source>
</evidence>
<evidence type="ECO:0000256" key="2">
    <source>
        <dbReference type="ARBA" id="ARBA00022859"/>
    </source>
</evidence>
<dbReference type="Gene3D" id="2.60.40.10">
    <property type="entry name" value="Immunoglobulins"/>
    <property type="match status" value="1"/>
</dbReference>
<evidence type="ECO:0000256" key="1">
    <source>
        <dbReference type="ARBA" id="ARBA00022729"/>
    </source>
</evidence>
<dbReference type="SMART" id="SM00409">
    <property type="entry name" value="IG"/>
    <property type="match status" value="1"/>
</dbReference>
<dbReference type="PANTHER" id="PTHR23268">
    <property type="entry name" value="T-CELL RECEPTOR BETA CHAIN"/>
    <property type="match status" value="1"/>
</dbReference>
<dbReference type="InterPro" id="IPR013783">
    <property type="entry name" value="Ig-like_fold"/>
</dbReference>
<dbReference type="Ensembl" id="ENSCPBT00000020779.1">
    <property type="protein sequence ID" value="ENSCPBP00000017579.1"/>
    <property type="gene ID" value="ENSCPBG00000012875.1"/>
</dbReference>
<dbReference type="GO" id="GO:0005886">
    <property type="term" value="C:plasma membrane"/>
    <property type="evidence" value="ECO:0007669"/>
    <property type="project" value="TreeGrafter"/>
</dbReference>
<dbReference type="InterPro" id="IPR036179">
    <property type="entry name" value="Ig-like_dom_sf"/>
</dbReference>
<dbReference type="PROSITE" id="PS50835">
    <property type="entry name" value="IG_LIKE"/>
    <property type="match status" value="1"/>
</dbReference>
<protein>
    <recommendedName>
        <fullName evidence="3">Ig-like domain-containing protein</fullName>
    </recommendedName>
</protein>
<dbReference type="AlphaFoldDB" id="A0A8C3HG76"/>
<dbReference type="GO" id="GO:0007166">
    <property type="term" value="P:cell surface receptor signaling pathway"/>
    <property type="evidence" value="ECO:0007669"/>
    <property type="project" value="TreeGrafter"/>
</dbReference>
<dbReference type="GO" id="GO:0002376">
    <property type="term" value="P:immune system process"/>
    <property type="evidence" value="ECO:0007669"/>
    <property type="project" value="UniProtKB-KW"/>
</dbReference>
<feature type="domain" description="Ig-like" evidence="3">
    <location>
        <begin position="18"/>
        <end position="106"/>
    </location>
</feature>